<gene>
    <name evidence="1" type="ORF">PHYPA_029111</name>
</gene>
<dbReference type="Proteomes" id="UP000006727">
    <property type="component" value="Chromosome 24"/>
</dbReference>
<dbReference type="EnsemblPlants" id="Pp3c24_15380V3.2">
    <property type="protein sequence ID" value="PAC:32909355.CDS.1"/>
    <property type="gene ID" value="Pp3c24_15380"/>
</dbReference>
<accession>A0A2K1IGW4</accession>
<protein>
    <submittedName>
        <fullName evidence="1 2">Uncharacterized protein</fullName>
    </submittedName>
</protein>
<reference evidence="1 3" key="2">
    <citation type="journal article" date="2018" name="Plant J.">
        <title>The Physcomitrella patens chromosome-scale assembly reveals moss genome structure and evolution.</title>
        <authorList>
            <person name="Lang D."/>
            <person name="Ullrich K.K."/>
            <person name="Murat F."/>
            <person name="Fuchs J."/>
            <person name="Jenkins J."/>
            <person name="Haas F.B."/>
            <person name="Piednoel M."/>
            <person name="Gundlach H."/>
            <person name="Van Bel M."/>
            <person name="Meyberg R."/>
            <person name="Vives C."/>
            <person name="Morata J."/>
            <person name="Symeonidi A."/>
            <person name="Hiss M."/>
            <person name="Muchero W."/>
            <person name="Kamisugi Y."/>
            <person name="Saleh O."/>
            <person name="Blanc G."/>
            <person name="Decker E.L."/>
            <person name="van Gessel N."/>
            <person name="Grimwood J."/>
            <person name="Hayes R.D."/>
            <person name="Graham S.W."/>
            <person name="Gunter L.E."/>
            <person name="McDaniel S.F."/>
            <person name="Hoernstein S.N.W."/>
            <person name="Larsson A."/>
            <person name="Li F.W."/>
            <person name="Perroud P.F."/>
            <person name="Phillips J."/>
            <person name="Ranjan P."/>
            <person name="Rokshar D.S."/>
            <person name="Rothfels C.J."/>
            <person name="Schneider L."/>
            <person name="Shu S."/>
            <person name="Stevenson D.W."/>
            <person name="Thummler F."/>
            <person name="Tillich M."/>
            <person name="Villarreal Aguilar J.C."/>
            <person name="Widiez T."/>
            <person name="Wong G.K."/>
            <person name="Wymore A."/>
            <person name="Zhang Y."/>
            <person name="Zimmer A.D."/>
            <person name="Quatrano R.S."/>
            <person name="Mayer K.F.X."/>
            <person name="Goodstein D."/>
            <person name="Casacuberta J.M."/>
            <person name="Vandepoele K."/>
            <person name="Reski R."/>
            <person name="Cuming A.C."/>
            <person name="Tuskan G.A."/>
            <person name="Maumus F."/>
            <person name="Salse J."/>
            <person name="Schmutz J."/>
            <person name="Rensing S.A."/>
        </authorList>
    </citation>
    <scope>NUCLEOTIDE SEQUENCE [LARGE SCALE GENOMIC DNA]</scope>
    <source>
        <strain evidence="2 3">cv. Gransden 2004</strain>
    </source>
</reference>
<dbReference type="EMBL" id="ABEU02000024">
    <property type="protein sequence ID" value="PNR28519.1"/>
    <property type="molecule type" value="Genomic_DNA"/>
</dbReference>
<organism evidence="1">
    <name type="scientific">Physcomitrium patens</name>
    <name type="common">Spreading-leaved earth moss</name>
    <name type="synonym">Physcomitrella patens</name>
    <dbReference type="NCBI Taxonomy" id="3218"/>
    <lineage>
        <taxon>Eukaryota</taxon>
        <taxon>Viridiplantae</taxon>
        <taxon>Streptophyta</taxon>
        <taxon>Embryophyta</taxon>
        <taxon>Bryophyta</taxon>
        <taxon>Bryophytina</taxon>
        <taxon>Bryopsida</taxon>
        <taxon>Funariidae</taxon>
        <taxon>Funariales</taxon>
        <taxon>Funariaceae</taxon>
        <taxon>Physcomitrium</taxon>
    </lineage>
</organism>
<proteinExistence type="predicted"/>
<name>A0A2K1IGW4_PHYPA</name>
<evidence type="ECO:0000313" key="1">
    <source>
        <dbReference type="EMBL" id="PNR28519.1"/>
    </source>
</evidence>
<dbReference type="Gramene" id="Pp3c24_15380V3.1">
    <property type="protein sequence ID" value="PAC:32909354.CDS.1"/>
    <property type="gene ID" value="Pp3c24_15380"/>
</dbReference>
<dbReference type="PaxDb" id="3218-PP1S178_61V6.1"/>
<dbReference type="EnsemblPlants" id="Pp3c24_15380V3.1">
    <property type="protein sequence ID" value="PAC:32909354.CDS.1"/>
    <property type="gene ID" value="Pp3c24_15380"/>
</dbReference>
<reference evidence="1 3" key="1">
    <citation type="journal article" date="2008" name="Science">
        <title>The Physcomitrella genome reveals evolutionary insights into the conquest of land by plants.</title>
        <authorList>
            <person name="Rensing S."/>
            <person name="Lang D."/>
            <person name="Zimmer A."/>
            <person name="Terry A."/>
            <person name="Salamov A."/>
            <person name="Shapiro H."/>
            <person name="Nishiyama T."/>
            <person name="Perroud P.-F."/>
            <person name="Lindquist E."/>
            <person name="Kamisugi Y."/>
            <person name="Tanahashi T."/>
            <person name="Sakakibara K."/>
            <person name="Fujita T."/>
            <person name="Oishi K."/>
            <person name="Shin-I T."/>
            <person name="Kuroki Y."/>
            <person name="Toyoda A."/>
            <person name="Suzuki Y."/>
            <person name="Hashimoto A."/>
            <person name="Yamaguchi K."/>
            <person name="Sugano A."/>
            <person name="Kohara Y."/>
            <person name="Fujiyama A."/>
            <person name="Anterola A."/>
            <person name="Aoki S."/>
            <person name="Ashton N."/>
            <person name="Barbazuk W.B."/>
            <person name="Barker E."/>
            <person name="Bennetzen J."/>
            <person name="Bezanilla M."/>
            <person name="Blankenship R."/>
            <person name="Cho S.H."/>
            <person name="Dutcher S."/>
            <person name="Estelle M."/>
            <person name="Fawcett J.A."/>
            <person name="Gundlach H."/>
            <person name="Hanada K."/>
            <person name="Heyl A."/>
            <person name="Hicks K.A."/>
            <person name="Hugh J."/>
            <person name="Lohr M."/>
            <person name="Mayer K."/>
            <person name="Melkozernov A."/>
            <person name="Murata T."/>
            <person name="Nelson D."/>
            <person name="Pils B."/>
            <person name="Prigge M."/>
            <person name="Reiss B."/>
            <person name="Renner T."/>
            <person name="Rombauts S."/>
            <person name="Rushton P."/>
            <person name="Sanderfoot A."/>
            <person name="Schween G."/>
            <person name="Shiu S.-H."/>
            <person name="Stueber K."/>
            <person name="Theodoulou F.L."/>
            <person name="Tu H."/>
            <person name="Van de Peer Y."/>
            <person name="Verrier P.J."/>
            <person name="Waters E."/>
            <person name="Wood A."/>
            <person name="Yang L."/>
            <person name="Cove D."/>
            <person name="Cuming A."/>
            <person name="Hasebe M."/>
            <person name="Lucas S."/>
            <person name="Mishler D.B."/>
            <person name="Reski R."/>
            <person name="Grigoriev I."/>
            <person name="Quatrano R.S."/>
            <person name="Boore J.L."/>
        </authorList>
    </citation>
    <scope>NUCLEOTIDE SEQUENCE [LARGE SCALE GENOMIC DNA]</scope>
    <source>
        <strain evidence="2 3">cv. Gransden 2004</strain>
    </source>
</reference>
<dbReference type="InParanoid" id="A0A2K1IGW4"/>
<evidence type="ECO:0000313" key="3">
    <source>
        <dbReference type="Proteomes" id="UP000006727"/>
    </source>
</evidence>
<keyword evidence="3" id="KW-1185">Reference proteome</keyword>
<evidence type="ECO:0000313" key="2">
    <source>
        <dbReference type="EnsemblPlants" id="PAC:32909354.CDS.1"/>
    </source>
</evidence>
<dbReference type="Gramene" id="Pp3c24_15380V3.2">
    <property type="protein sequence ID" value="PAC:32909355.CDS.1"/>
    <property type="gene ID" value="Pp3c24_15380"/>
</dbReference>
<sequence length="155" mass="17428">MAVYDESGSYLSYVTLVCSRIEITGYKGRCQNRSTKECGFPHSISSQDRVQFPTCDFQLERLFSEVCREFCTQKRKKTRTGKLRARAITTYFVLKRCPSVSTIGTSLSSSFFNSVIPSTISLPQIMHETTVAVAVCKESYHKRSSVAVVPQQDVS</sequence>
<dbReference type="AlphaFoldDB" id="A0A2K1IGW4"/>
<reference evidence="2" key="3">
    <citation type="submission" date="2020-12" db="UniProtKB">
        <authorList>
            <consortium name="EnsemblPlants"/>
        </authorList>
    </citation>
    <scope>IDENTIFICATION</scope>
</reference>